<dbReference type="AlphaFoldDB" id="H2U5U8"/>
<evidence type="ECO:0000313" key="14">
    <source>
        <dbReference type="Proteomes" id="UP000005226"/>
    </source>
</evidence>
<evidence type="ECO:0000256" key="4">
    <source>
        <dbReference type="ARBA" id="ARBA00022896"/>
    </source>
</evidence>
<comment type="catalytic activity">
    <reaction evidence="10">
        <text>L-prolyl-[hypoxia-inducible factor alpha subunit] + 2-oxoglutarate + O2 = trans-4-hydroxy-L-prolyl-[hypoxia-inducible factor alpha subunit] + succinate + CO2</text>
        <dbReference type="Rhea" id="RHEA:48400"/>
        <dbReference type="Rhea" id="RHEA-COMP:12093"/>
        <dbReference type="Rhea" id="RHEA-COMP:12094"/>
        <dbReference type="ChEBI" id="CHEBI:15379"/>
        <dbReference type="ChEBI" id="CHEBI:16526"/>
        <dbReference type="ChEBI" id="CHEBI:16810"/>
        <dbReference type="ChEBI" id="CHEBI:30031"/>
        <dbReference type="ChEBI" id="CHEBI:50342"/>
        <dbReference type="ChEBI" id="CHEBI:61965"/>
        <dbReference type="EC" id="1.14.11.29"/>
    </reaction>
</comment>
<dbReference type="InterPro" id="IPR006620">
    <property type="entry name" value="Pro_4_hyd_alph"/>
</dbReference>
<evidence type="ECO:0000256" key="9">
    <source>
        <dbReference type="ARBA" id="ARBA00039004"/>
    </source>
</evidence>
<keyword evidence="14" id="KW-1185">Reference proteome</keyword>
<evidence type="ECO:0000256" key="10">
    <source>
        <dbReference type="ARBA" id="ARBA00049134"/>
    </source>
</evidence>
<dbReference type="InterPro" id="IPR044862">
    <property type="entry name" value="Pro_4_hyd_alph_FE2OG_OXY"/>
</dbReference>
<dbReference type="SMART" id="SM00702">
    <property type="entry name" value="P4Hc"/>
    <property type="match status" value="1"/>
</dbReference>
<keyword evidence="3" id="KW-0479">Metal-binding</keyword>
<dbReference type="GO" id="GO:0005737">
    <property type="term" value="C:cytoplasm"/>
    <property type="evidence" value="ECO:0007669"/>
    <property type="project" value="TreeGrafter"/>
</dbReference>
<keyword evidence="7" id="KW-0408">Iron</keyword>
<dbReference type="Proteomes" id="UP000005226">
    <property type="component" value="Chromosome 11"/>
</dbReference>
<comment type="cofactor">
    <cofactor evidence="1">
        <name>L-ascorbate</name>
        <dbReference type="ChEBI" id="CHEBI:38290"/>
    </cofactor>
</comment>
<dbReference type="FunCoup" id="H2U5U8">
    <property type="interactions" value="245"/>
</dbReference>
<evidence type="ECO:0000256" key="7">
    <source>
        <dbReference type="ARBA" id="ARBA00023004"/>
    </source>
</evidence>
<reference evidence="13" key="3">
    <citation type="submission" date="2025-09" db="UniProtKB">
        <authorList>
            <consortium name="Ensembl"/>
        </authorList>
    </citation>
    <scope>IDENTIFICATION</scope>
</reference>
<dbReference type="PANTHER" id="PTHR12907">
    <property type="entry name" value="EGL NINE HOMOLOG-RELATED"/>
    <property type="match status" value="1"/>
</dbReference>
<protein>
    <recommendedName>
        <fullName evidence="9">hypoxia-inducible factor-proline dioxygenase</fullName>
        <ecNumber evidence="9">1.14.11.29</ecNumber>
    </recommendedName>
</protein>
<evidence type="ECO:0000256" key="11">
    <source>
        <dbReference type="SAM" id="MobiDB-lite"/>
    </source>
</evidence>
<evidence type="ECO:0000256" key="3">
    <source>
        <dbReference type="ARBA" id="ARBA00022723"/>
    </source>
</evidence>
<dbReference type="Gene3D" id="2.60.120.620">
    <property type="entry name" value="q2cbj1_9rhob like domain"/>
    <property type="match status" value="1"/>
</dbReference>
<feature type="region of interest" description="Disordered" evidence="11">
    <location>
        <begin position="253"/>
        <end position="274"/>
    </location>
</feature>
<dbReference type="InterPro" id="IPR005123">
    <property type="entry name" value="Oxoglu/Fe-dep_dioxygenase_dom"/>
</dbReference>
<dbReference type="GeneTree" id="ENSGT00940000160655"/>
<evidence type="ECO:0000256" key="2">
    <source>
        <dbReference type="ARBA" id="ARBA00004123"/>
    </source>
</evidence>
<proteinExistence type="predicted"/>
<dbReference type="GO" id="GO:0005634">
    <property type="term" value="C:nucleus"/>
    <property type="evidence" value="ECO:0007669"/>
    <property type="project" value="UniProtKB-SubCell"/>
</dbReference>
<dbReference type="PANTHER" id="PTHR12907:SF6">
    <property type="entry name" value="PROLYL HYDROXYLASE EGLN2"/>
    <property type="match status" value="1"/>
</dbReference>
<dbReference type="GO" id="GO:0071456">
    <property type="term" value="P:cellular response to hypoxia"/>
    <property type="evidence" value="ECO:0007669"/>
    <property type="project" value="TreeGrafter"/>
</dbReference>
<evidence type="ECO:0000256" key="6">
    <source>
        <dbReference type="ARBA" id="ARBA00023002"/>
    </source>
</evidence>
<dbReference type="FunFam" id="2.60.120.620:FF:000005">
    <property type="entry name" value="Egl nine homolog 1"/>
    <property type="match status" value="1"/>
</dbReference>
<keyword evidence="8" id="KW-0539">Nucleus</keyword>
<dbReference type="Pfam" id="PF13640">
    <property type="entry name" value="2OG-FeII_Oxy_3"/>
    <property type="match status" value="1"/>
</dbReference>
<dbReference type="PROSITE" id="PS51471">
    <property type="entry name" value="FE2OG_OXY"/>
    <property type="match status" value="1"/>
</dbReference>
<evidence type="ECO:0000256" key="5">
    <source>
        <dbReference type="ARBA" id="ARBA00022964"/>
    </source>
</evidence>
<feature type="domain" description="Fe2OG dioxygenase" evidence="12">
    <location>
        <begin position="406"/>
        <end position="504"/>
    </location>
</feature>
<gene>
    <name evidence="13" type="primary">LOC115251385</name>
</gene>
<reference evidence="13" key="2">
    <citation type="submission" date="2025-08" db="UniProtKB">
        <authorList>
            <consortium name="Ensembl"/>
        </authorList>
    </citation>
    <scope>IDENTIFICATION</scope>
</reference>
<reference evidence="13 14" key="1">
    <citation type="journal article" date="2011" name="Genome Biol. Evol.">
        <title>Integration of the genetic map and genome assembly of fugu facilitates insights into distinct features of genome evolution in teleosts and mammals.</title>
        <authorList>
            <person name="Kai W."/>
            <person name="Kikuchi K."/>
            <person name="Tohari S."/>
            <person name="Chew A.K."/>
            <person name="Tay A."/>
            <person name="Fujiwara A."/>
            <person name="Hosoya S."/>
            <person name="Suetake H."/>
            <person name="Naruse K."/>
            <person name="Brenner S."/>
            <person name="Suzuki Y."/>
            <person name="Venkatesh B."/>
        </authorList>
    </citation>
    <scope>NUCLEOTIDE SEQUENCE [LARGE SCALE GENOMIC DNA]</scope>
</reference>
<dbReference type="eggNOG" id="KOG3710">
    <property type="taxonomic scope" value="Eukaryota"/>
</dbReference>
<evidence type="ECO:0000256" key="8">
    <source>
        <dbReference type="ARBA" id="ARBA00023242"/>
    </source>
</evidence>
<dbReference type="InParanoid" id="H2U5U8"/>
<keyword evidence="5" id="KW-0223">Dioxygenase</keyword>
<dbReference type="GO" id="GO:0160082">
    <property type="term" value="F:hypoxia-inducible factor-proline dioxygenase activity"/>
    <property type="evidence" value="ECO:0007669"/>
    <property type="project" value="UniProtKB-EC"/>
</dbReference>
<keyword evidence="4" id="KW-0847">Vitamin C</keyword>
<dbReference type="GO" id="GO:0031418">
    <property type="term" value="F:L-ascorbic acid binding"/>
    <property type="evidence" value="ECO:0007669"/>
    <property type="project" value="UniProtKB-KW"/>
</dbReference>
<evidence type="ECO:0000313" key="13">
    <source>
        <dbReference type="Ensembl" id="ENSTRUP00000032314.3"/>
    </source>
</evidence>
<dbReference type="HOGENOM" id="CLU_022206_0_1_1"/>
<keyword evidence="6" id="KW-0560">Oxidoreductase</keyword>
<feature type="compositionally biased region" description="Low complexity" evidence="11">
    <location>
        <begin position="13"/>
        <end position="23"/>
    </location>
</feature>
<dbReference type="Ensembl" id="ENSTRUT00000032438.3">
    <property type="protein sequence ID" value="ENSTRUP00000032314.3"/>
    <property type="gene ID" value="ENSTRUG00000021179.2"/>
</dbReference>
<name>H2U5U8_TAKRU</name>
<evidence type="ECO:0000256" key="1">
    <source>
        <dbReference type="ARBA" id="ARBA00001961"/>
    </source>
</evidence>
<evidence type="ECO:0000259" key="12">
    <source>
        <dbReference type="PROSITE" id="PS51471"/>
    </source>
</evidence>
<dbReference type="InterPro" id="IPR051559">
    <property type="entry name" value="HIF_prolyl_hydroxylases"/>
</dbReference>
<dbReference type="GO" id="GO:0008198">
    <property type="term" value="F:ferrous iron binding"/>
    <property type="evidence" value="ECO:0007669"/>
    <property type="project" value="TreeGrafter"/>
</dbReference>
<sequence length="572" mass="61985">MESLGRTDLLNPSSSRRSVAARAQWDGGTGGQQFPPGAADISRDDMGLNGFRAAPVGSPTAEELLGGLASQTDSPAISTPTKLSKTGLPLYNGGVVSPSATVEGSQMGVLAHTPNAYPAQMKGMAGLTVDPVYPLTSRGWLVQNGDWTTHEKCPFVVRRTNGDLRARQVQPQKRRNGENQDLDSGQFNGLMSGLVNSVDLVFPSGGLDAKRRRLADGSAARMNRAVAPLSVTFNNSQKIINDVHYATSQSPLTSAAPLSDQYHRHPAGPPGLPPAPSQTFSDEADMIPARIPQAGSGWSAERIAQQYIVPCMKYYGICVKDSFLGPQLGDRVLQEVELLNQTGKFRGGQLVSQKSIPSRNIRGDQIAWVEGREPGCESIGTLMAHIDEAVMYSAANGQLGDCVINGRTKAMVACYPGNGAGYVRHVDNPNGDGRFITCIYYLNKNWDVKTQGGMLQIYPEGKNVVASIEPLFDRLLIFWSDRRNPHEVKPAFATRYAITVWYFDAKERAEAKEKYKLGKFSASGIICASVSDILLKDGDIFSLVHSNRAERCSSACHSKQQDVNPIKRLENT</sequence>
<accession>H2U5U8</accession>
<organism evidence="13 14">
    <name type="scientific">Takifugu rubripes</name>
    <name type="common">Japanese pufferfish</name>
    <name type="synonym">Fugu rubripes</name>
    <dbReference type="NCBI Taxonomy" id="31033"/>
    <lineage>
        <taxon>Eukaryota</taxon>
        <taxon>Metazoa</taxon>
        <taxon>Chordata</taxon>
        <taxon>Craniata</taxon>
        <taxon>Vertebrata</taxon>
        <taxon>Euteleostomi</taxon>
        <taxon>Actinopterygii</taxon>
        <taxon>Neopterygii</taxon>
        <taxon>Teleostei</taxon>
        <taxon>Neoteleostei</taxon>
        <taxon>Acanthomorphata</taxon>
        <taxon>Eupercaria</taxon>
        <taxon>Tetraodontiformes</taxon>
        <taxon>Tetradontoidea</taxon>
        <taxon>Tetraodontidae</taxon>
        <taxon>Takifugu</taxon>
    </lineage>
</organism>
<dbReference type="EC" id="1.14.11.29" evidence="9"/>
<feature type="region of interest" description="Disordered" evidence="11">
    <location>
        <begin position="1"/>
        <end position="44"/>
    </location>
</feature>
<comment type="subcellular location">
    <subcellularLocation>
        <location evidence="2">Nucleus</location>
    </subcellularLocation>
</comment>